<dbReference type="PANTHER" id="PTHR22933:SF43">
    <property type="entry name" value="LP10131P"/>
    <property type="match status" value="1"/>
</dbReference>
<dbReference type="OrthoDB" id="6407151at2759"/>
<dbReference type="STRING" id="32264.T1KLA8"/>
<dbReference type="PANTHER" id="PTHR22933">
    <property type="entry name" value="FI18007P1-RELATED"/>
    <property type="match status" value="1"/>
</dbReference>
<reference evidence="3" key="2">
    <citation type="submission" date="2015-06" db="UniProtKB">
        <authorList>
            <consortium name="EnsemblMetazoa"/>
        </authorList>
    </citation>
    <scope>IDENTIFICATION</scope>
</reference>
<keyword evidence="4" id="KW-1185">Reference proteome</keyword>
<dbReference type="GO" id="GO:0008061">
    <property type="term" value="F:chitin binding"/>
    <property type="evidence" value="ECO:0007669"/>
    <property type="project" value="InterPro"/>
</dbReference>
<organism evidence="3 4">
    <name type="scientific">Tetranychus urticae</name>
    <name type="common">Two-spotted spider mite</name>
    <dbReference type="NCBI Taxonomy" id="32264"/>
    <lineage>
        <taxon>Eukaryota</taxon>
        <taxon>Metazoa</taxon>
        <taxon>Ecdysozoa</taxon>
        <taxon>Arthropoda</taxon>
        <taxon>Chelicerata</taxon>
        <taxon>Arachnida</taxon>
        <taxon>Acari</taxon>
        <taxon>Acariformes</taxon>
        <taxon>Trombidiformes</taxon>
        <taxon>Prostigmata</taxon>
        <taxon>Eleutherengona</taxon>
        <taxon>Raphignathae</taxon>
        <taxon>Tetranychoidea</taxon>
        <taxon>Tetranychidae</taxon>
        <taxon>Tetranychus</taxon>
    </lineage>
</organism>
<dbReference type="OMA" id="DNIGYQD"/>
<keyword evidence="1" id="KW-0732">Signal</keyword>
<dbReference type="EMBL" id="CAEY01000211">
    <property type="status" value="NOT_ANNOTATED_CDS"/>
    <property type="molecule type" value="Genomic_DNA"/>
</dbReference>
<dbReference type="KEGG" id="tut:107365364"/>
<dbReference type="Gene3D" id="2.170.140.10">
    <property type="entry name" value="Chitin binding domain"/>
    <property type="match status" value="1"/>
</dbReference>
<feature type="chain" id="PRO_5004580852" description="Chitin-binding type-2 domain-containing protein" evidence="1">
    <location>
        <begin position="18"/>
        <end position="151"/>
    </location>
</feature>
<evidence type="ECO:0000259" key="2">
    <source>
        <dbReference type="PROSITE" id="PS50940"/>
    </source>
</evidence>
<sequence>MKYSYIFFAVIIAVVCARSVREKRQAEAYTLPDGIEFILNAPLVTKFRCEAAGYYADIDNNCQLFHICDVSTNPRGVSEIRQYTFACGNQTIFNQLTMTCSTPEESIPCDLAPQFYSFNTKIGLEKTPFHTDEELANAAQYVPARAKLLKN</sequence>
<dbReference type="HOGENOM" id="CLU_137568_0_0_1"/>
<dbReference type="SUPFAM" id="SSF57625">
    <property type="entry name" value="Invertebrate chitin-binding proteins"/>
    <property type="match status" value="1"/>
</dbReference>
<dbReference type="Pfam" id="PF01607">
    <property type="entry name" value="CBM_14"/>
    <property type="match status" value="1"/>
</dbReference>
<reference evidence="4" key="1">
    <citation type="submission" date="2011-08" db="EMBL/GenBank/DDBJ databases">
        <authorList>
            <person name="Rombauts S."/>
        </authorList>
    </citation>
    <scope>NUCLEOTIDE SEQUENCE</scope>
    <source>
        <strain evidence="4">London</strain>
    </source>
</reference>
<accession>T1KLA8</accession>
<dbReference type="AlphaFoldDB" id="T1KLA8"/>
<dbReference type="InterPro" id="IPR036508">
    <property type="entry name" value="Chitin-bd_dom_sf"/>
</dbReference>
<proteinExistence type="predicted"/>
<dbReference type="InterPro" id="IPR002557">
    <property type="entry name" value="Chitin-bd_dom"/>
</dbReference>
<dbReference type="InterPro" id="IPR052976">
    <property type="entry name" value="Scoloptoxin-like"/>
</dbReference>
<evidence type="ECO:0000256" key="1">
    <source>
        <dbReference type="SAM" id="SignalP"/>
    </source>
</evidence>
<name>T1KLA8_TETUR</name>
<evidence type="ECO:0000313" key="3">
    <source>
        <dbReference type="EnsemblMetazoa" id="tetur14g01780.1"/>
    </source>
</evidence>
<feature type="signal peptide" evidence="1">
    <location>
        <begin position="1"/>
        <end position="17"/>
    </location>
</feature>
<dbReference type="GO" id="GO:0005576">
    <property type="term" value="C:extracellular region"/>
    <property type="evidence" value="ECO:0007669"/>
    <property type="project" value="InterPro"/>
</dbReference>
<protein>
    <recommendedName>
        <fullName evidence="2">Chitin-binding type-2 domain-containing protein</fullName>
    </recommendedName>
</protein>
<evidence type="ECO:0000313" key="4">
    <source>
        <dbReference type="Proteomes" id="UP000015104"/>
    </source>
</evidence>
<dbReference type="SMART" id="SM00494">
    <property type="entry name" value="ChtBD2"/>
    <property type="match status" value="1"/>
</dbReference>
<dbReference type="Proteomes" id="UP000015104">
    <property type="component" value="Unassembled WGS sequence"/>
</dbReference>
<dbReference type="PROSITE" id="PS50940">
    <property type="entry name" value="CHIT_BIND_II"/>
    <property type="match status" value="1"/>
</dbReference>
<dbReference type="EnsemblMetazoa" id="tetur14g01780.1">
    <property type="protein sequence ID" value="tetur14g01780.1"/>
    <property type="gene ID" value="tetur14g01780"/>
</dbReference>
<gene>
    <name evidence="3" type="primary">107365364</name>
</gene>
<feature type="domain" description="Chitin-binding type-2" evidence="2">
    <location>
        <begin position="46"/>
        <end position="111"/>
    </location>
</feature>